<accession>A0A6J5N8W8</accession>
<sequence length="170" mass="18193">MLELECKNAVSGYKAVYLANYENYGMTASSTDTGHIISGLGSLSVVYKYELKNSGNTLAQTSASSRDNGTTLYTQTLTFILTKIDKLKEYQVKMMIYGRPLIFVELNTGQVVLLGKNHGCEVSSANGVGGTLDSLNGYTLTAVGTEPEPIYYLEPAAVTALNALVSPATI</sequence>
<reference evidence="1" key="1">
    <citation type="submission" date="2020-04" db="EMBL/GenBank/DDBJ databases">
        <authorList>
            <person name="Chiriac C."/>
            <person name="Salcher M."/>
            <person name="Ghai R."/>
            <person name="Kavagutti S V."/>
        </authorList>
    </citation>
    <scope>NUCLEOTIDE SEQUENCE</scope>
</reference>
<evidence type="ECO:0000313" key="1">
    <source>
        <dbReference type="EMBL" id="CAB4153540.1"/>
    </source>
</evidence>
<name>A0A6J5N8W8_9CAUD</name>
<protein>
    <submittedName>
        <fullName evidence="1">Uncharacterized protein</fullName>
    </submittedName>
</protein>
<organism evidence="1">
    <name type="scientific">uncultured Caudovirales phage</name>
    <dbReference type="NCBI Taxonomy" id="2100421"/>
    <lineage>
        <taxon>Viruses</taxon>
        <taxon>Duplodnaviria</taxon>
        <taxon>Heunggongvirae</taxon>
        <taxon>Uroviricota</taxon>
        <taxon>Caudoviricetes</taxon>
        <taxon>Peduoviridae</taxon>
        <taxon>Maltschvirus</taxon>
        <taxon>Maltschvirus maltsch</taxon>
    </lineage>
</organism>
<dbReference type="EMBL" id="LR796603">
    <property type="protein sequence ID" value="CAB4153540.1"/>
    <property type="molecule type" value="Genomic_DNA"/>
</dbReference>
<gene>
    <name evidence="1" type="ORF">UFOVP639_9</name>
</gene>
<proteinExistence type="predicted"/>